<reference evidence="2" key="1">
    <citation type="submission" date="2015-09" db="EMBL/GenBank/DDBJ databases">
        <title>Scylla olivacea transcriptome.</title>
        <authorList>
            <person name="Ikhwanuddin M."/>
        </authorList>
    </citation>
    <scope>NUCLEOTIDE SEQUENCE</scope>
</reference>
<dbReference type="InterPro" id="IPR036390">
    <property type="entry name" value="WH_DNA-bd_sf"/>
</dbReference>
<proteinExistence type="predicted"/>
<dbReference type="SUPFAM" id="SSF46785">
    <property type="entry name" value="Winged helix' DNA-binding domain"/>
    <property type="match status" value="1"/>
</dbReference>
<dbReference type="PANTHER" id="PTHR12716:SF8">
    <property type="entry name" value="TRANSCRIPTION INITIATION FACTOR IIE SUBUNIT BETA"/>
    <property type="match status" value="1"/>
</dbReference>
<evidence type="ECO:0000313" key="2">
    <source>
        <dbReference type="EMBL" id="JAI61096.1"/>
    </source>
</evidence>
<accession>A0A0N7ZBA4</accession>
<dbReference type="AlphaFoldDB" id="A0A0N7ZBA4"/>
<name>A0A0N7ZBA4_SCYOL</name>
<sequence>MENPHQTLSEPPTSFDVEQQLLGTKNPHIPPSSPYLSGLLVDARSSSIAQYKTCPKYIHQNRYSRCKFSVLRTVVDFLKMRYQEKDTKHYTFEEMTEKAGLLHLDAEVKEWLVKEALPHNLKVEVTEGMYYLFKPPLPITGRHSLLRLLRQKYKKGLGGVMLSDVQECVGPRWKKIMRQVEREVLQVVRKADRKFIIFHKDKSLSLSVSEELVRVWRGLSFSDSNKTDEDIETYLLQEGFKAMQITKTNRFPPTNIKEPRKPKQSAITKAYAGL</sequence>
<feature type="domain" description="TFIIE beta" evidence="1">
    <location>
        <begin position="56"/>
        <end position="140"/>
    </location>
</feature>
<dbReference type="PANTHER" id="PTHR12716">
    <property type="entry name" value="TRANSCRIPTION INITIATION FACTOR IIE, BETA SUBUNIT"/>
    <property type="match status" value="1"/>
</dbReference>
<dbReference type="GO" id="GO:0001097">
    <property type="term" value="F:TFIIH-class transcription factor complex binding"/>
    <property type="evidence" value="ECO:0007669"/>
    <property type="project" value="TreeGrafter"/>
</dbReference>
<organism evidence="2">
    <name type="scientific">Scylla olivacea</name>
    <name type="common">Orange mud crab</name>
    <name type="synonym">Cancer olivacea</name>
    <dbReference type="NCBI Taxonomy" id="85551"/>
    <lineage>
        <taxon>Eukaryota</taxon>
        <taxon>Metazoa</taxon>
        <taxon>Ecdysozoa</taxon>
        <taxon>Arthropoda</taxon>
        <taxon>Crustacea</taxon>
        <taxon>Multicrustacea</taxon>
        <taxon>Malacostraca</taxon>
        <taxon>Eumalacostraca</taxon>
        <taxon>Eucarida</taxon>
        <taxon>Decapoda</taxon>
        <taxon>Pleocyemata</taxon>
        <taxon>Brachyura</taxon>
        <taxon>Eubrachyura</taxon>
        <taxon>Portunoidea</taxon>
        <taxon>Portunidae</taxon>
        <taxon>Portuninae</taxon>
        <taxon>Scylla</taxon>
    </lineage>
</organism>
<dbReference type="GO" id="GO:0006367">
    <property type="term" value="P:transcription initiation at RNA polymerase II promoter"/>
    <property type="evidence" value="ECO:0007669"/>
    <property type="project" value="InterPro"/>
</dbReference>
<dbReference type="Gene3D" id="1.10.10.10">
    <property type="entry name" value="Winged helix-like DNA-binding domain superfamily/Winged helix DNA-binding domain"/>
    <property type="match status" value="1"/>
</dbReference>
<protein>
    <recommendedName>
        <fullName evidence="1">TFIIE beta domain-containing protein</fullName>
    </recommendedName>
</protein>
<dbReference type="InterPro" id="IPR036388">
    <property type="entry name" value="WH-like_DNA-bd_sf"/>
</dbReference>
<dbReference type="InterPro" id="IPR016656">
    <property type="entry name" value="TFIIE-bsu"/>
</dbReference>
<dbReference type="EMBL" id="GDRN01087005">
    <property type="protein sequence ID" value="JAI61096.1"/>
    <property type="molecule type" value="Transcribed_RNA"/>
</dbReference>
<evidence type="ECO:0000259" key="1">
    <source>
        <dbReference type="PROSITE" id="PS51351"/>
    </source>
</evidence>
<dbReference type="GO" id="GO:0005673">
    <property type="term" value="C:transcription factor TFIIE complex"/>
    <property type="evidence" value="ECO:0007669"/>
    <property type="project" value="InterPro"/>
</dbReference>
<dbReference type="PROSITE" id="PS51351">
    <property type="entry name" value="TFIIE_BETA_C"/>
    <property type="match status" value="1"/>
</dbReference>
<dbReference type="InterPro" id="IPR003166">
    <property type="entry name" value="TFIIE_bsu_DNA-bd"/>
</dbReference>